<gene>
    <name evidence="7" type="ORF">MNBD_GAMMA22-296</name>
</gene>
<dbReference type="InterPro" id="IPR023214">
    <property type="entry name" value="HAD_sf"/>
</dbReference>
<name>A0A3B0ZSP6_9ZZZZ</name>
<evidence type="ECO:0000256" key="3">
    <source>
        <dbReference type="ARBA" id="ARBA00022967"/>
    </source>
</evidence>
<feature type="transmembrane region" description="Helical" evidence="6">
    <location>
        <begin position="106"/>
        <end position="125"/>
    </location>
</feature>
<feature type="transmembrane region" description="Helical" evidence="6">
    <location>
        <begin position="81"/>
        <end position="100"/>
    </location>
</feature>
<sequence length="551" mass="59623">MQNKEQQQFKRLILKSVLAGVLGFVLMAANSSGAMPTLMQNPTVWLIIGMLSGVVMWFSGRDIFIRTGLAFKDYKLTGDTLIALALGGIWLYSILLVLLPEHIPAVAHYGYFDTAISVIFFINLGKVFELKIREKAPQAINTQSKFEVIFVSSVIIISLVTFVLWFSLGVTLGVNDAMSFAIISAITVLFISSPTVYGLATSITLNTALAKAAQHGVLFSNAEVLQDVNSLDMIVLDKTGTITQGKPDVVAVHTAKNIDVTELLQVAASVESQSPHPLANAIVLNAKHQDISLLDITQFNSVAGMGVSAKIANEIFYVGSDLLMQQQNVDILEFEESIETLTTNSVTPVFVARNQQILGIIGLADPIKADSKAAVHRFIRNGLLVVMLCGDNKNTAHAIATQVGITQVMAEVLPQHKAEQIDKLIRDGLNIAMVGHAVNDEPALTSAQVGFALGESRNITSEGIDVSLISGSLHAVADAVEISTTAFKKIQQNLYATFIYNFIGITLATGIFYPVLGFLFTPIYAAAVMVLFSFILVNNAYRVKWSKTVDE</sequence>
<dbReference type="GO" id="GO:0016020">
    <property type="term" value="C:membrane"/>
    <property type="evidence" value="ECO:0007669"/>
    <property type="project" value="UniProtKB-SubCell"/>
</dbReference>
<accession>A0A3B0ZSP6</accession>
<dbReference type="InterPro" id="IPR036412">
    <property type="entry name" value="HAD-like_sf"/>
</dbReference>
<dbReference type="GO" id="GO:0005507">
    <property type="term" value="F:copper ion binding"/>
    <property type="evidence" value="ECO:0007669"/>
    <property type="project" value="TreeGrafter"/>
</dbReference>
<feature type="transmembrane region" description="Helical" evidence="6">
    <location>
        <begin position="12"/>
        <end position="31"/>
    </location>
</feature>
<dbReference type="GO" id="GO:0055070">
    <property type="term" value="P:copper ion homeostasis"/>
    <property type="evidence" value="ECO:0007669"/>
    <property type="project" value="TreeGrafter"/>
</dbReference>
<keyword evidence="2 6" id="KW-0812">Transmembrane</keyword>
<dbReference type="NCBIfam" id="TIGR01494">
    <property type="entry name" value="ATPase_P-type"/>
    <property type="match status" value="1"/>
</dbReference>
<dbReference type="GO" id="GO:0043682">
    <property type="term" value="F:P-type divalent copper transporter activity"/>
    <property type="evidence" value="ECO:0007669"/>
    <property type="project" value="TreeGrafter"/>
</dbReference>
<dbReference type="SUPFAM" id="SSF56784">
    <property type="entry name" value="HAD-like"/>
    <property type="match status" value="1"/>
</dbReference>
<dbReference type="GO" id="GO:0016887">
    <property type="term" value="F:ATP hydrolysis activity"/>
    <property type="evidence" value="ECO:0007669"/>
    <property type="project" value="InterPro"/>
</dbReference>
<organism evidence="7">
    <name type="scientific">hydrothermal vent metagenome</name>
    <dbReference type="NCBI Taxonomy" id="652676"/>
    <lineage>
        <taxon>unclassified sequences</taxon>
        <taxon>metagenomes</taxon>
        <taxon>ecological metagenomes</taxon>
    </lineage>
</organism>
<feature type="transmembrane region" description="Helical" evidence="6">
    <location>
        <begin position="180"/>
        <end position="200"/>
    </location>
</feature>
<evidence type="ECO:0000256" key="4">
    <source>
        <dbReference type="ARBA" id="ARBA00022989"/>
    </source>
</evidence>
<evidence type="ECO:0000256" key="2">
    <source>
        <dbReference type="ARBA" id="ARBA00022692"/>
    </source>
</evidence>
<keyword evidence="7" id="KW-0378">Hydrolase</keyword>
<reference evidence="7" key="1">
    <citation type="submission" date="2018-06" db="EMBL/GenBank/DDBJ databases">
        <authorList>
            <person name="Zhirakovskaya E."/>
        </authorList>
    </citation>
    <scope>NUCLEOTIDE SEQUENCE</scope>
</reference>
<comment type="subcellular location">
    <subcellularLocation>
        <location evidence="1">Membrane</location>
    </subcellularLocation>
</comment>
<dbReference type="EC" id="3.6.3.4" evidence="7"/>
<dbReference type="PROSITE" id="PS00154">
    <property type="entry name" value="ATPASE_E1_E2"/>
    <property type="match status" value="1"/>
</dbReference>
<dbReference type="Gene3D" id="3.40.50.1000">
    <property type="entry name" value="HAD superfamily/HAD-like"/>
    <property type="match status" value="1"/>
</dbReference>
<keyword evidence="5 6" id="KW-0472">Membrane</keyword>
<keyword evidence="3" id="KW-1278">Translocase</keyword>
<dbReference type="PANTHER" id="PTHR43520:SF8">
    <property type="entry name" value="P-TYPE CU(+) TRANSPORTER"/>
    <property type="match status" value="1"/>
</dbReference>
<dbReference type="InterPro" id="IPR023299">
    <property type="entry name" value="ATPase_P-typ_cyto_dom_N"/>
</dbReference>
<protein>
    <submittedName>
        <fullName evidence="7">Lead, cadmium, zinc and mercury transporting ATPase Copper-translocating P-type ATPase</fullName>
        <ecNumber evidence="7">3.6.3.3</ecNumber>
        <ecNumber evidence="7">3.6.3.4</ecNumber>
    </submittedName>
</protein>
<dbReference type="EC" id="3.6.3.3" evidence="7"/>
<evidence type="ECO:0000256" key="1">
    <source>
        <dbReference type="ARBA" id="ARBA00004370"/>
    </source>
</evidence>
<feature type="transmembrane region" description="Helical" evidence="6">
    <location>
        <begin position="494"/>
        <end position="513"/>
    </location>
</feature>
<evidence type="ECO:0000313" key="7">
    <source>
        <dbReference type="EMBL" id="VAW92250.1"/>
    </source>
</evidence>
<dbReference type="EMBL" id="UOFS01000012">
    <property type="protein sequence ID" value="VAW92250.1"/>
    <property type="molecule type" value="Genomic_DNA"/>
</dbReference>
<feature type="transmembrane region" description="Helical" evidence="6">
    <location>
        <begin position="519"/>
        <end position="537"/>
    </location>
</feature>
<dbReference type="PANTHER" id="PTHR43520">
    <property type="entry name" value="ATP7, ISOFORM B"/>
    <property type="match status" value="1"/>
</dbReference>
<dbReference type="InterPro" id="IPR018303">
    <property type="entry name" value="ATPase_P-typ_P_site"/>
</dbReference>
<feature type="transmembrane region" description="Helical" evidence="6">
    <location>
        <begin position="43"/>
        <end position="60"/>
    </location>
</feature>
<dbReference type="InterPro" id="IPR001757">
    <property type="entry name" value="P_typ_ATPase"/>
</dbReference>
<keyword evidence="4 6" id="KW-1133">Transmembrane helix</keyword>
<feature type="transmembrane region" description="Helical" evidence="6">
    <location>
        <begin position="146"/>
        <end position="168"/>
    </location>
</feature>
<proteinExistence type="predicted"/>
<evidence type="ECO:0000256" key="5">
    <source>
        <dbReference type="ARBA" id="ARBA00023136"/>
    </source>
</evidence>
<dbReference type="AlphaFoldDB" id="A0A3B0ZSP6"/>
<dbReference type="PRINTS" id="PR00119">
    <property type="entry name" value="CATATPASE"/>
</dbReference>
<dbReference type="Gene3D" id="3.40.1110.10">
    <property type="entry name" value="Calcium-transporting ATPase, cytoplasmic domain N"/>
    <property type="match status" value="1"/>
</dbReference>
<dbReference type="GO" id="GO:0005524">
    <property type="term" value="F:ATP binding"/>
    <property type="evidence" value="ECO:0007669"/>
    <property type="project" value="InterPro"/>
</dbReference>
<dbReference type="Pfam" id="PF00702">
    <property type="entry name" value="Hydrolase"/>
    <property type="match status" value="1"/>
</dbReference>
<evidence type="ECO:0000256" key="6">
    <source>
        <dbReference type="SAM" id="Phobius"/>
    </source>
</evidence>